<dbReference type="Pfam" id="PF20432">
    <property type="entry name" value="Xre-like-HTH"/>
    <property type="match status" value="1"/>
</dbReference>
<evidence type="ECO:0000313" key="3">
    <source>
        <dbReference type="EMBL" id="TWI90665.1"/>
    </source>
</evidence>
<evidence type="ECO:0000259" key="2">
    <source>
        <dbReference type="Pfam" id="PF20432"/>
    </source>
</evidence>
<dbReference type="Pfam" id="PF09722">
    <property type="entry name" value="Xre_MbcA_ParS_C"/>
    <property type="match status" value="1"/>
</dbReference>
<reference evidence="3 4" key="1">
    <citation type="journal article" date="2013" name="Stand. Genomic Sci.">
        <title>Genomic Encyclopedia of Type Strains, Phase I: The one thousand microbial genomes (KMG-I) project.</title>
        <authorList>
            <person name="Kyrpides N.C."/>
            <person name="Woyke T."/>
            <person name="Eisen J.A."/>
            <person name="Garrity G."/>
            <person name="Lilburn T.G."/>
            <person name="Beck B.J."/>
            <person name="Whitman W.B."/>
            <person name="Hugenholtz P."/>
            <person name="Klenk H.P."/>
        </authorList>
    </citation>
    <scope>NUCLEOTIDE SEQUENCE [LARGE SCALE GENOMIC DNA]</scope>
    <source>
        <strain evidence="3 4">DSM 13484</strain>
    </source>
</reference>
<dbReference type="GO" id="GO:0003677">
    <property type="term" value="F:DNA binding"/>
    <property type="evidence" value="ECO:0007669"/>
    <property type="project" value="InterPro"/>
</dbReference>
<protein>
    <submittedName>
        <fullName evidence="3">Putative toxin-antitoxin system antitoxin component (TIGR02293 family)</fullName>
    </submittedName>
</protein>
<accession>A0A562TAM4</accession>
<sequence>MTNVVGIMKHKNREYHVQEQTLLVVQESAMPYGVGRGYFDFIQLSREGVIKKALMNLSQQLSFSLSEVARILHISERTLQRYADDEKLSADTSERAILLSQLYQHGTQVFGDLENFKEWMRTPLPAFNYQPPISLLDTTFGFQLIQDELGKIAHGIFA</sequence>
<dbReference type="InterPro" id="IPR046847">
    <property type="entry name" value="Xre-like_HTH"/>
</dbReference>
<name>A0A562TAM4_CHIJA</name>
<evidence type="ECO:0000259" key="1">
    <source>
        <dbReference type="Pfam" id="PF09722"/>
    </source>
</evidence>
<dbReference type="EMBL" id="VLLG01000002">
    <property type="protein sequence ID" value="TWI90665.1"/>
    <property type="molecule type" value="Genomic_DNA"/>
</dbReference>
<dbReference type="NCBIfam" id="TIGR02293">
    <property type="entry name" value="TAS_TIGR02293"/>
    <property type="match status" value="1"/>
</dbReference>
<organism evidence="3 4">
    <name type="scientific">Chitinophaga japonensis</name>
    <name type="common">Flexibacter japonensis</name>
    <dbReference type="NCBI Taxonomy" id="104662"/>
    <lineage>
        <taxon>Bacteria</taxon>
        <taxon>Pseudomonadati</taxon>
        <taxon>Bacteroidota</taxon>
        <taxon>Chitinophagia</taxon>
        <taxon>Chitinophagales</taxon>
        <taxon>Chitinophagaceae</taxon>
        <taxon>Chitinophaga</taxon>
    </lineage>
</organism>
<evidence type="ECO:0000313" key="4">
    <source>
        <dbReference type="Proteomes" id="UP000316778"/>
    </source>
</evidence>
<dbReference type="AlphaFoldDB" id="A0A562TAM4"/>
<feature type="domain" description="Antitoxin Xre-like helix-turn-helix" evidence="2">
    <location>
        <begin position="40"/>
        <end position="99"/>
    </location>
</feature>
<dbReference type="Proteomes" id="UP000316778">
    <property type="component" value="Unassembled WGS sequence"/>
</dbReference>
<dbReference type="InterPro" id="IPR011979">
    <property type="entry name" value="Antitox_Xre"/>
</dbReference>
<comment type="caution">
    <text evidence="3">The sequence shown here is derived from an EMBL/GenBank/DDBJ whole genome shotgun (WGS) entry which is preliminary data.</text>
</comment>
<gene>
    <name evidence="3" type="ORF">LX66_0025</name>
</gene>
<proteinExistence type="predicted"/>
<keyword evidence="4" id="KW-1185">Reference proteome</keyword>
<feature type="domain" description="Antitoxin Xre/MbcA/ParS-like toxin-binding" evidence="1">
    <location>
        <begin position="106"/>
        <end position="155"/>
    </location>
</feature>
<dbReference type="InterPro" id="IPR024467">
    <property type="entry name" value="Xre/MbcA/ParS-like_toxin-bd"/>
</dbReference>